<evidence type="ECO:0000313" key="12">
    <source>
        <dbReference type="EnsemblMetazoa" id="GMOY003746-PA"/>
    </source>
</evidence>
<dbReference type="AlphaFoldDB" id="A0A1B0FIX3"/>
<proteinExistence type="predicted"/>
<feature type="compositionally biased region" description="Basic and acidic residues" evidence="9">
    <location>
        <begin position="253"/>
        <end position="265"/>
    </location>
</feature>
<dbReference type="VEuPathDB" id="VectorBase:GMOY003746"/>
<feature type="transmembrane region" description="Helical" evidence="10">
    <location>
        <begin position="119"/>
        <end position="141"/>
    </location>
</feature>
<dbReference type="GO" id="GO:0006869">
    <property type="term" value="P:lipid transport"/>
    <property type="evidence" value="ECO:0007669"/>
    <property type="project" value="UniProtKB-KW"/>
</dbReference>
<feature type="domain" description="SMP-LTD" evidence="11">
    <location>
        <begin position="608"/>
        <end position="816"/>
    </location>
</feature>
<dbReference type="PROSITE" id="PS51847">
    <property type="entry name" value="SMP"/>
    <property type="match status" value="1"/>
</dbReference>
<keyword evidence="13" id="KW-1185">Reference proteome</keyword>
<comment type="subcellular location">
    <subcellularLocation>
        <location evidence="1">Endoplasmic reticulum membrane</location>
    </subcellularLocation>
</comment>
<protein>
    <recommendedName>
        <fullName evidence="11">SMP-LTD domain-containing protein</fullName>
    </recommendedName>
</protein>
<dbReference type="EMBL" id="CCAG010013265">
    <property type="status" value="NOT_ANNOTATED_CDS"/>
    <property type="molecule type" value="Genomic_DNA"/>
</dbReference>
<dbReference type="GO" id="GO:0008289">
    <property type="term" value="F:lipid binding"/>
    <property type="evidence" value="ECO:0007669"/>
    <property type="project" value="UniProtKB-KW"/>
</dbReference>
<keyword evidence="2" id="KW-0813">Transport</keyword>
<dbReference type="EMBL" id="CCAG010013263">
    <property type="status" value="NOT_ANNOTATED_CDS"/>
    <property type="molecule type" value="Genomic_DNA"/>
</dbReference>
<dbReference type="STRING" id="37546.A0A1B0FIX3"/>
<evidence type="ECO:0000313" key="13">
    <source>
        <dbReference type="Proteomes" id="UP000092444"/>
    </source>
</evidence>
<dbReference type="EMBL" id="CCAG010013264">
    <property type="status" value="NOT_ANNOTATED_CDS"/>
    <property type="molecule type" value="Genomic_DNA"/>
</dbReference>
<feature type="transmembrane region" description="Helical" evidence="10">
    <location>
        <begin position="97"/>
        <end position="113"/>
    </location>
</feature>
<dbReference type="EnsemblMetazoa" id="GMOY003746-RA">
    <property type="protein sequence ID" value="GMOY003746-PA"/>
    <property type="gene ID" value="GMOY003746"/>
</dbReference>
<evidence type="ECO:0000256" key="8">
    <source>
        <dbReference type="ARBA" id="ARBA00023136"/>
    </source>
</evidence>
<evidence type="ECO:0000256" key="1">
    <source>
        <dbReference type="ARBA" id="ARBA00004586"/>
    </source>
</evidence>
<keyword evidence="6" id="KW-0445">Lipid transport</keyword>
<reference evidence="12" key="1">
    <citation type="submission" date="2020-05" db="UniProtKB">
        <authorList>
            <consortium name="EnsemblMetazoa"/>
        </authorList>
    </citation>
    <scope>IDENTIFICATION</scope>
    <source>
        <strain evidence="12">Yale</strain>
    </source>
</reference>
<evidence type="ECO:0000256" key="7">
    <source>
        <dbReference type="ARBA" id="ARBA00023121"/>
    </source>
</evidence>
<dbReference type="InterPro" id="IPR031468">
    <property type="entry name" value="SMP_LBD"/>
</dbReference>
<evidence type="ECO:0000256" key="5">
    <source>
        <dbReference type="ARBA" id="ARBA00022989"/>
    </source>
</evidence>
<evidence type="ECO:0000256" key="10">
    <source>
        <dbReference type="SAM" id="Phobius"/>
    </source>
</evidence>
<keyword evidence="5 10" id="KW-1133">Transmembrane helix</keyword>
<evidence type="ECO:0000259" key="11">
    <source>
        <dbReference type="PROSITE" id="PS51847"/>
    </source>
</evidence>
<dbReference type="PhylomeDB" id="A0A1B0FIX3"/>
<name>A0A1B0FIX3_GLOMM</name>
<dbReference type="Proteomes" id="UP000092444">
    <property type="component" value="Unassembled WGS sequence"/>
</dbReference>
<sequence length="958" mass="108921">MLRDLSSDRNNTPAADEKLNLTLTGNSKESVNASLDEISNLYSSLSNSESSRILFDDQTSLVQVGTEASFIGVAKDFKDDQDQPATIKAMKNANNHYSCFPIVALIIVLVLPINDFLRGILACLFFVMILENILIFLGIFVDRFFLTFKTQRVPFTRPDYYQMPNIEVPPVKEQSTYKRYEGWMNEIDVYDVETYHVGMTRPVHLKLEGSKKSSSLKLLVTENASDRKIISREKSVEFSREHMVESMSLSEDQSPREETFDSERGWHQEDVHKYREIGTQSSSIDFTRGDHLGEEYKYENVKNDSIEKIEKTFELDKETSSIENLAQGEVVKSIAKQETSSGTDVVSINTNLLALHKPNPDPDVISTSDEIHIYLFARVAREKEEFRRFVAASEGDIRDRDLNLSNIRDMGEEDVKLASAAADTLANPHNIQFKRQQKQKTAEFAKQSKKSLERLYDESIEGLIMYDSAARCDPQYLQFMATIQVINNCVNIALLVGIKKACTQERIPVFKETVVKEHHDKRRKRSIRQENILWKGIDQSLFLGPSGSVVWANVLIGRVMYGALQNDEVLKKIKFFLQKKINQVKRKRSIRQENILWKGIDQSLFLGPSGSVVWANVLIGRVMYGALQNDEVLKKIKFFLQKKINQVKLPSFIESVSVETVDVGKTPPLIHRFSQPVIDESGVWVDADITYEGSFHLTIITKIDMKRIKREKKPTHVLVEVNANVKSRASHAFLTARSHLDGINDPEEEHELRFDAISQSSIVYESDFEISRSSSMESFVIVSKKESDDHLTEEECKEIEKDTTAVTANQVDKTSDNKAIPPARGRLRGFVDRIAALDLIQIAADNPYIQRAMEKMHTTINLDLDIKGIIGRIALNIPPPPSDRIWIGFRAPPRVWLSAHPSVGETSVDWALVTNVIESKICEAITQFFVYPNMEDLCIPVMGEPASETFKEYEIPFL</sequence>
<dbReference type="PANTHER" id="PTHR13466:SF0">
    <property type="entry name" value="SMP-LTD DOMAIN-CONTAINING PROTEIN"/>
    <property type="match status" value="1"/>
</dbReference>
<keyword evidence="4" id="KW-0256">Endoplasmic reticulum</keyword>
<evidence type="ECO:0000256" key="9">
    <source>
        <dbReference type="SAM" id="MobiDB-lite"/>
    </source>
</evidence>
<evidence type="ECO:0000256" key="3">
    <source>
        <dbReference type="ARBA" id="ARBA00022692"/>
    </source>
</evidence>
<feature type="region of interest" description="Disordered" evidence="9">
    <location>
        <begin position="245"/>
        <end position="265"/>
    </location>
</feature>
<dbReference type="GO" id="GO:0005789">
    <property type="term" value="C:endoplasmic reticulum membrane"/>
    <property type="evidence" value="ECO:0007669"/>
    <property type="project" value="UniProtKB-SubCell"/>
</dbReference>
<evidence type="ECO:0000256" key="2">
    <source>
        <dbReference type="ARBA" id="ARBA00022448"/>
    </source>
</evidence>
<keyword evidence="8 10" id="KW-0472">Membrane</keyword>
<evidence type="ECO:0000256" key="4">
    <source>
        <dbReference type="ARBA" id="ARBA00022824"/>
    </source>
</evidence>
<keyword evidence="3 10" id="KW-0812">Transmembrane</keyword>
<dbReference type="CDD" id="cd21675">
    <property type="entry name" value="SMP_TEX2"/>
    <property type="match status" value="1"/>
</dbReference>
<keyword evidence="7" id="KW-0446">Lipid-binding</keyword>
<evidence type="ECO:0000256" key="6">
    <source>
        <dbReference type="ARBA" id="ARBA00023055"/>
    </source>
</evidence>
<dbReference type="PANTHER" id="PTHR13466">
    <property type="entry name" value="TEX2 PROTEIN-RELATED"/>
    <property type="match status" value="1"/>
</dbReference>
<accession>A0A1B0FIX3</accession>
<organism evidence="12 13">
    <name type="scientific">Glossina morsitans morsitans</name>
    <name type="common">Savannah tsetse fly</name>
    <dbReference type="NCBI Taxonomy" id="37546"/>
    <lineage>
        <taxon>Eukaryota</taxon>
        <taxon>Metazoa</taxon>
        <taxon>Ecdysozoa</taxon>
        <taxon>Arthropoda</taxon>
        <taxon>Hexapoda</taxon>
        <taxon>Insecta</taxon>
        <taxon>Pterygota</taxon>
        <taxon>Neoptera</taxon>
        <taxon>Endopterygota</taxon>
        <taxon>Diptera</taxon>
        <taxon>Brachycera</taxon>
        <taxon>Muscomorpha</taxon>
        <taxon>Hippoboscoidea</taxon>
        <taxon>Glossinidae</taxon>
        <taxon>Glossina</taxon>
    </lineage>
</organism>